<comment type="caution">
    <text evidence="2">The sequence shown here is derived from an EMBL/GenBank/DDBJ whole genome shotgun (WGS) entry which is preliminary data.</text>
</comment>
<gene>
    <name evidence="2" type="ORF">H6F99_03110</name>
</gene>
<dbReference type="InterPro" id="IPR015943">
    <property type="entry name" value="WD40/YVTN_repeat-like_dom_sf"/>
</dbReference>
<dbReference type="Gene3D" id="2.130.10.10">
    <property type="entry name" value="YVTN repeat-like/Quinoprotein amine dehydrogenase"/>
    <property type="match status" value="4"/>
</dbReference>
<protein>
    <submittedName>
        <fullName evidence="2">WD40 repeat domain-containing protein</fullName>
    </submittedName>
</protein>
<sequence>MDSNTQPQYSENNNQVWECLPTTSNYVDQIAFSPDGKIVASLHTYSPKWLKIWDLVSGELLYAANWVELLKIAGVELEDLKTSSRIYNNEVRRTISLYFHPDGNTLVYTFHGMVLIYDLEQGKVVKGKSVQSPFDPSYFGLPDNVFVSPDLQIAATTHYGYTNLWEISTETKIHTLFVDVKGNINQYMGQFSADGKIYASLMMEPDLGSRRLDKETIKVWEVETGVEVCSITLPDVYAEYTSVIALNSDGRILASNSGDKDKTVIVLSETITGEEICRFQDFESQDLLARKSVGLRKFISSAFDKFVSIFSPVRRQMLIMLRKTRIIWGLGLGLITRSQKVVSLIIWRLGLGLITRSKDQQKVVSLTFSPNDQLLASGNITGTINLWQLKKGSLEPPTKIWTWTIVSRQPIKTLVFSQDGQTLATGQGDDNGAITLWDVKSGKKLQPLPGHTVRALRVSLLDPSYSSSFSSYRVAVSPDGKIIATNYDMIKLWDAQTGSCLRCLESKSDWRFAHKITFSPRGKFLVSTYWRDIVLWKVSTGEEIQSMRPDPNYVYGSYDQRWSSRTLNQYGDLLAISEKSTDFHNVNLQIMQIPTGKIVCTLVTEDEFPQQIIFSPDKRFVATRHNIAEFAIWEIATGNLIRTIITDNIEDDTHLQDSVVFSPDGEILAISGTANITLWQVSSGKKIHTINRYYRYLGACLAFSSDGQTLAFTENIFTDDSMTEALKLWDVKTTKEICILAQGIYGITSLDFSGNGQVLVIGYANSTISVWQQKKDLA</sequence>
<reference evidence="2 3" key="1">
    <citation type="journal article" date="2020" name="ISME J.">
        <title>Comparative genomics reveals insights into cyanobacterial evolution and habitat adaptation.</title>
        <authorList>
            <person name="Chen M.Y."/>
            <person name="Teng W.K."/>
            <person name="Zhao L."/>
            <person name="Hu C.X."/>
            <person name="Zhou Y.K."/>
            <person name="Han B.P."/>
            <person name="Song L.R."/>
            <person name="Shu W.S."/>
        </authorList>
    </citation>
    <scope>NUCLEOTIDE SEQUENCE [LARGE SCALE GENOMIC DNA]</scope>
    <source>
        <strain evidence="2 3">FACHB-1040</strain>
    </source>
</reference>
<feature type="repeat" description="WD" evidence="1">
    <location>
        <begin position="356"/>
        <end position="397"/>
    </location>
</feature>
<dbReference type="PROSITE" id="PS50082">
    <property type="entry name" value="WD_REPEATS_2"/>
    <property type="match status" value="1"/>
</dbReference>
<keyword evidence="1" id="KW-0853">WD repeat</keyword>
<dbReference type="InterPro" id="IPR001680">
    <property type="entry name" value="WD40_rpt"/>
</dbReference>
<dbReference type="InterPro" id="IPR011047">
    <property type="entry name" value="Quinoprotein_ADH-like_sf"/>
</dbReference>
<keyword evidence="3" id="KW-1185">Reference proteome</keyword>
<dbReference type="Proteomes" id="UP000606721">
    <property type="component" value="Unassembled WGS sequence"/>
</dbReference>
<organism evidence="2 3">
    <name type="scientific">Aphanizomenon flos-aquae FACHB-1040</name>
    <dbReference type="NCBI Taxonomy" id="2692887"/>
    <lineage>
        <taxon>Bacteria</taxon>
        <taxon>Bacillati</taxon>
        <taxon>Cyanobacteriota</taxon>
        <taxon>Cyanophyceae</taxon>
        <taxon>Nostocales</taxon>
        <taxon>Aphanizomenonaceae</taxon>
        <taxon>Aphanizomenon</taxon>
    </lineage>
</organism>
<dbReference type="EMBL" id="JACJQT010000005">
    <property type="protein sequence ID" value="MBD2277347.1"/>
    <property type="molecule type" value="Genomic_DNA"/>
</dbReference>
<dbReference type="PANTHER" id="PTHR19879:SF9">
    <property type="entry name" value="TRANSCRIPTION INITIATION FACTOR TFIID SUBUNIT 5"/>
    <property type="match status" value="1"/>
</dbReference>
<dbReference type="RefSeq" id="WP_190382213.1">
    <property type="nucleotide sequence ID" value="NZ_JACJQT010000005.1"/>
</dbReference>
<dbReference type="SMART" id="SM00320">
    <property type="entry name" value="WD40"/>
    <property type="match status" value="7"/>
</dbReference>
<dbReference type="Pfam" id="PF00400">
    <property type="entry name" value="WD40"/>
    <property type="match status" value="3"/>
</dbReference>
<evidence type="ECO:0000313" key="3">
    <source>
        <dbReference type="Proteomes" id="UP000606721"/>
    </source>
</evidence>
<evidence type="ECO:0000256" key="1">
    <source>
        <dbReference type="PROSITE-ProRule" id="PRU00221"/>
    </source>
</evidence>
<dbReference type="SUPFAM" id="SSF50998">
    <property type="entry name" value="Quinoprotein alcohol dehydrogenase-like"/>
    <property type="match status" value="2"/>
</dbReference>
<evidence type="ECO:0000313" key="2">
    <source>
        <dbReference type="EMBL" id="MBD2277347.1"/>
    </source>
</evidence>
<name>A0ABR8BRP0_APHFL</name>
<accession>A0ABR8BRP0</accession>
<proteinExistence type="predicted"/>
<dbReference type="PANTHER" id="PTHR19879">
    <property type="entry name" value="TRANSCRIPTION INITIATION FACTOR TFIID"/>
    <property type="match status" value="1"/>
</dbReference>
<dbReference type="PROSITE" id="PS50294">
    <property type="entry name" value="WD_REPEATS_REGION"/>
    <property type="match status" value="1"/>
</dbReference>